<sequence length="131" mass="14505">MNEGRLNDYEQFSRCAGLYRFHSWLTSGEAARLQPELMNVTVVNAQASQHAQTLAAHELVDTDAQKKDIELANRTADRNTDAYFHSYLVFVGVHAAAREKAGKTVVAPAILEQDAKTCRNVLSKGTKKRAS</sequence>
<evidence type="ECO:0000313" key="2">
    <source>
        <dbReference type="Proteomes" id="UP000436522"/>
    </source>
</evidence>
<accession>A0A640VJS6</accession>
<evidence type="ECO:0000313" key="1">
    <source>
        <dbReference type="EMBL" id="GFE48583.1"/>
    </source>
</evidence>
<protein>
    <submittedName>
        <fullName evidence="1">Uncharacterized protein</fullName>
    </submittedName>
</protein>
<organism evidence="1 2">
    <name type="scientific">Roseobacter cerasinus</name>
    <dbReference type="NCBI Taxonomy" id="2602289"/>
    <lineage>
        <taxon>Bacteria</taxon>
        <taxon>Pseudomonadati</taxon>
        <taxon>Pseudomonadota</taxon>
        <taxon>Alphaproteobacteria</taxon>
        <taxon>Rhodobacterales</taxon>
        <taxon>Roseobacteraceae</taxon>
        <taxon>Roseobacter</taxon>
    </lineage>
</organism>
<dbReference type="Proteomes" id="UP000436522">
    <property type="component" value="Unassembled WGS sequence"/>
</dbReference>
<dbReference type="EMBL" id="BLIV01000001">
    <property type="protein sequence ID" value="GFE48583.1"/>
    <property type="molecule type" value="Genomic_DNA"/>
</dbReference>
<dbReference type="AlphaFoldDB" id="A0A640VJS6"/>
<proteinExistence type="predicted"/>
<gene>
    <name evidence="1" type="ORF">So717_03360</name>
</gene>
<reference evidence="1 2" key="1">
    <citation type="submission" date="2019-12" db="EMBL/GenBank/DDBJ databases">
        <title>Roseobacter cerasinus sp. nov., isolated from seawater around aquaculture.</title>
        <authorList>
            <person name="Muramatsu S."/>
            <person name="Takabe Y."/>
            <person name="Mori K."/>
            <person name="Takaichi S."/>
            <person name="Hanada S."/>
        </authorList>
    </citation>
    <scope>NUCLEOTIDE SEQUENCE [LARGE SCALE GENOMIC DNA]</scope>
    <source>
        <strain evidence="1 2">AI77</strain>
    </source>
</reference>
<keyword evidence="2" id="KW-1185">Reference proteome</keyword>
<comment type="caution">
    <text evidence="1">The sequence shown here is derived from an EMBL/GenBank/DDBJ whole genome shotgun (WGS) entry which is preliminary data.</text>
</comment>
<name>A0A640VJS6_9RHOB</name>